<dbReference type="InterPro" id="IPR001709">
    <property type="entry name" value="Flavoprot_Pyr_Nucl_cyt_Rdtase"/>
</dbReference>
<dbReference type="SUPFAM" id="SSF52218">
    <property type="entry name" value="Flavoproteins"/>
    <property type="match status" value="1"/>
</dbReference>
<keyword evidence="8" id="KW-0274">FAD</keyword>
<keyword evidence="15 18" id="KW-0472">Membrane</keyword>
<dbReference type="PROSITE" id="PS50902">
    <property type="entry name" value="FLAVODOXIN_LIKE"/>
    <property type="match status" value="1"/>
</dbReference>
<dbReference type="PRINTS" id="PR00369">
    <property type="entry name" value="FLAVODOXIN"/>
</dbReference>
<evidence type="ECO:0000256" key="15">
    <source>
        <dbReference type="ARBA" id="ARBA00023136"/>
    </source>
</evidence>
<dbReference type="GO" id="GO:0016126">
    <property type="term" value="P:sterol biosynthetic process"/>
    <property type="evidence" value="ECO:0007669"/>
    <property type="project" value="UniProtKB-KW"/>
</dbReference>
<evidence type="ECO:0000313" key="23">
    <source>
        <dbReference type="Proteomes" id="UP001296104"/>
    </source>
</evidence>
<dbReference type="Gene3D" id="2.40.30.10">
    <property type="entry name" value="Translation factors"/>
    <property type="match status" value="1"/>
</dbReference>
<comment type="cofactor">
    <cofactor evidence="2">
        <name>FAD</name>
        <dbReference type="ChEBI" id="CHEBI:57692"/>
    </cofactor>
</comment>
<evidence type="ECO:0000256" key="18">
    <source>
        <dbReference type="PIRNR" id="PIRNR000208"/>
    </source>
</evidence>
<comment type="similarity">
    <text evidence="18">In the C-terminal section; belongs to the flavoprotein pyridine nucleotide cytochrome reductase family.</text>
</comment>
<gene>
    <name evidence="22" type="ORF">LECACI_7A003098</name>
</gene>
<evidence type="ECO:0000256" key="11">
    <source>
        <dbReference type="ARBA" id="ARBA00022989"/>
    </source>
</evidence>
<evidence type="ECO:0000259" key="21">
    <source>
        <dbReference type="PROSITE" id="PS51384"/>
    </source>
</evidence>
<keyword evidence="4" id="KW-0285">Flavoprotein</keyword>
<keyword evidence="14" id="KW-0443">Lipid metabolism</keyword>
<dbReference type="InterPro" id="IPR029039">
    <property type="entry name" value="Flavoprotein-like_sf"/>
</dbReference>
<evidence type="ECO:0000256" key="6">
    <source>
        <dbReference type="ARBA" id="ARBA00022692"/>
    </source>
</evidence>
<dbReference type="InterPro" id="IPR003097">
    <property type="entry name" value="CysJ-like_FAD-binding"/>
</dbReference>
<feature type="transmembrane region" description="Helical" evidence="19">
    <location>
        <begin position="32"/>
        <end position="52"/>
    </location>
</feature>
<dbReference type="GO" id="GO:0005829">
    <property type="term" value="C:cytosol"/>
    <property type="evidence" value="ECO:0007669"/>
    <property type="project" value="TreeGrafter"/>
</dbReference>
<evidence type="ECO:0000256" key="19">
    <source>
        <dbReference type="SAM" id="Phobius"/>
    </source>
</evidence>
<dbReference type="EC" id="1.6.2.4" evidence="18"/>
<comment type="cofactor">
    <cofactor evidence="1">
        <name>FMN</name>
        <dbReference type="ChEBI" id="CHEBI:58210"/>
    </cofactor>
</comment>
<dbReference type="SUPFAM" id="SSF52343">
    <property type="entry name" value="Ferredoxin reductase-like, C-terminal NADP-linked domain"/>
    <property type="match status" value="1"/>
</dbReference>
<evidence type="ECO:0000256" key="9">
    <source>
        <dbReference type="ARBA" id="ARBA00022857"/>
    </source>
</evidence>
<dbReference type="GO" id="GO:0003958">
    <property type="term" value="F:NADPH-hemoprotein reductase activity"/>
    <property type="evidence" value="ECO:0007669"/>
    <property type="project" value="UniProtKB-EC"/>
</dbReference>
<comment type="function">
    <text evidence="18">This enzyme is required for electron transfer from NADP to cytochrome P450.</text>
</comment>
<evidence type="ECO:0000256" key="17">
    <source>
        <dbReference type="ARBA" id="ARBA00023221"/>
    </source>
</evidence>
<evidence type="ECO:0000256" key="4">
    <source>
        <dbReference type="ARBA" id="ARBA00022630"/>
    </source>
</evidence>
<dbReference type="InterPro" id="IPR017938">
    <property type="entry name" value="Riboflavin_synthase-like_b-brl"/>
</dbReference>
<evidence type="ECO:0000256" key="12">
    <source>
        <dbReference type="ARBA" id="ARBA00023002"/>
    </source>
</evidence>
<sequence length="698" mass="77911">MEVQNIRLPALDLFGIDKVFSQLPHHVYWDDFVAVAIVAAVAGTLWYLGLFGETADPHLYKMFERPQELMGVTGSSKGTRDIGEKLDQIGADIVIFWGSQSGTAERFATRLSKEIRQRFGKKSLAADASDYDSASIGKIPQSKLAIFIVSTFGEGDPSDNIQDLWHWLETAKGSPFNNLQYVALGLGNSNYKYFNAVVDVVAQRLDALGAHALLPIGKADDAQGQTEEHYLDFKTSLFDYFKVQLGFEERDPVYEPSLKIDEDPSLEPIDLHHGEPWAVRDRKAERIMSPVFSLPVKATRELFQDARERNCVHMEVDLTEQPGLKYKTGDHLGVWPANPKPEVERLLQSLGKLSAKNTPVSLRSLDAETKLKAPTPTTLEALFGSYLEVCAAVPRETIAALIQFGPSEAAKQRLIQLSSDKAAYEQLCDTQYLNLGRLLQHVAPGEGAWKDVPLSLVVEVLPAMQPRYYSISSSSVVHARQVAITAVVSDKRMQGQAIVPGLCTNHLLDTQRAFLGSVSPAAAETRLYAHVRKSTFKMPASMSQPIIMVAAGTGIAPFRGFLQERARLSKMGREIGRTILFFGCRNQSQDYLYADELKEWASRPELNFSLITAFSRPSNGEQKVYVQDRVKEYADEVCELVTEQEASFYICGSAAMARDVSKAVTDEVQQRHEWSDEQAKGFIDKQKRIKRWHQDVWG</sequence>
<keyword evidence="7 18" id="KW-0256">Endoplasmic reticulum</keyword>
<dbReference type="InterPro" id="IPR023173">
    <property type="entry name" value="NADPH_Cyt_P450_Rdtase_alpha"/>
</dbReference>
<keyword evidence="17" id="KW-0753">Steroid metabolism</keyword>
<evidence type="ECO:0000256" key="16">
    <source>
        <dbReference type="ARBA" id="ARBA00023166"/>
    </source>
</evidence>
<dbReference type="PANTHER" id="PTHR19384:SF108">
    <property type="entry name" value="NADPH--CYTOCHROME P450 REDUCTASE"/>
    <property type="match status" value="1"/>
</dbReference>
<keyword evidence="12 18" id="KW-0560">Oxidoreductase</keyword>
<dbReference type="Gene3D" id="3.40.50.360">
    <property type="match status" value="1"/>
</dbReference>
<dbReference type="Proteomes" id="UP001296104">
    <property type="component" value="Unassembled WGS sequence"/>
</dbReference>
<dbReference type="InterPro" id="IPR008254">
    <property type="entry name" value="Flavodoxin/NO_synth"/>
</dbReference>
<comment type="caution">
    <text evidence="22">The sequence shown here is derived from an EMBL/GenBank/DDBJ whole genome shotgun (WGS) entry which is preliminary data.</text>
</comment>
<feature type="domain" description="Flavodoxin-like" evidence="20">
    <location>
        <begin position="93"/>
        <end position="238"/>
    </location>
</feature>
<evidence type="ECO:0000256" key="2">
    <source>
        <dbReference type="ARBA" id="ARBA00001974"/>
    </source>
</evidence>
<keyword evidence="10" id="KW-0752">Steroid biosynthesis</keyword>
<dbReference type="GO" id="GO:0005789">
    <property type="term" value="C:endoplasmic reticulum membrane"/>
    <property type="evidence" value="ECO:0007669"/>
    <property type="project" value="UniProtKB-SubCell"/>
</dbReference>
<dbReference type="AlphaFoldDB" id="A0AAI9E9I7"/>
<evidence type="ECO:0000256" key="13">
    <source>
        <dbReference type="ARBA" id="ARBA00023011"/>
    </source>
</evidence>
<feature type="domain" description="FAD-binding FR-type" evidence="21">
    <location>
        <begin position="289"/>
        <end position="539"/>
    </location>
</feature>
<keyword evidence="16" id="KW-1207">Sterol metabolism</keyword>
<keyword evidence="11 19" id="KW-1133">Transmembrane helix</keyword>
<comment type="catalytic activity">
    <reaction evidence="18">
        <text>2 oxidized [cytochrome P450] + NADPH = 2 reduced [cytochrome P450] + NADP(+) + H(+)</text>
        <dbReference type="Rhea" id="RHEA:24040"/>
        <dbReference type="Rhea" id="RHEA-COMP:14627"/>
        <dbReference type="Rhea" id="RHEA-COMP:14628"/>
        <dbReference type="ChEBI" id="CHEBI:15378"/>
        <dbReference type="ChEBI" id="CHEBI:55376"/>
        <dbReference type="ChEBI" id="CHEBI:57783"/>
        <dbReference type="ChEBI" id="CHEBI:58349"/>
        <dbReference type="ChEBI" id="CHEBI:60344"/>
        <dbReference type="EC" id="1.6.2.4"/>
    </reaction>
</comment>
<dbReference type="InterPro" id="IPR023208">
    <property type="entry name" value="P450R"/>
</dbReference>
<dbReference type="Pfam" id="PF00175">
    <property type="entry name" value="NAD_binding_1"/>
    <property type="match status" value="1"/>
</dbReference>
<keyword evidence="6 19" id="KW-0812">Transmembrane</keyword>
<dbReference type="Gene3D" id="1.20.990.10">
    <property type="entry name" value="NADPH-cytochrome p450 Reductase, Chain A, domain 3"/>
    <property type="match status" value="1"/>
</dbReference>
<evidence type="ECO:0000256" key="14">
    <source>
        <dbReference type="ARBA" id="ARBA00023098"/>
    </source>
</evidence>
<evidence type="ECO:0000313" key="22">
    <source>
        <dbReference type="EMBL" id="CAK3940835.1"/>
    </source>
</evidence>
<keyword evidence="9 18" id="KW-0521">NADP</keyword>
<keyword evidence="23" id="KW-1185">Reference proteome</keyword>
<evidence type="ECO:0000256" key="3">
    <source>
        <dbReference type="ARBA" id="ARBA00022516"/>
    </source>
</evidence>
<dbReference type="InterPro" id="IPR001433">
    <property type="entry name" value="OxRdtase_FAD/NAD-bd"/>
</dbReference>
<dbReference type="GO" id="GO:0050660">
    <property type="term" value="F:flavin adenine dinucleotide binding"/>
    <property type="evidence" value="ECO:0007669"/>
    <property type="project" value="TreeGrafter"/>
</dbReference>
<dbReference type="PROSITE" id="PS51384">
    <property type="entry name" value="FAD_FR"/>
    <property type="match status" value="1"/>
</dbReference>
<dbReference type="PRINTS" id="PR00371">
    <property type="entry name" value="FPNCR"/>
</dbReference>
<dbReference type="InterPro" id="IPR039261">
    <property type="entry name" value="FNR_nucleotide-bd"/>
</dbReference>
<name>A0AAI9E9I7_9PEZI</name>
<keyword evidence="13" id="KW-0756">Sterol biosynthesis</keyword>
<dbReference type="SUPFAM" id="SSF63380">
    <property type="entry name" value="Riboflavin synthase domain-like"/>
    <property type="match status" value="1"/>
</dbReference>
<dbReference type="InterPro" id="IPR001094">
    <property type="entry name" value="Flavdoxin-like"/>
</dbReference>
<keyword evidence="5" id="KW-0288">FMN</keyword>
<dbReference type="PANTHER" id="PTHR19384">
    <property type="entry name" value="NITRIC OXIDE SYNTHASE-RELATED"/>
    <property type="match status" value="1"/>
</dbReference>
<organism evidence="22 23">
    <name type="scientific">Lecanosticta acicola</name>
    <dbReference type="NCBI Taxonomy" id="111012"/>
    <lineage>
        <taxon>Eukaryota</taxon>
        <taxon>Fungi</taxon>
        <taxon>Dikarya</taxon>
        <taxon>Ascomycota</taxon>
        <taxon>Pezizomycotina</taxon>
        <taxon>Dothideomycetes</taxon>
        <taxon>Dothideomycetidae</taxon>
        <taxon>Mycosphaerellales</taxon>
        <taxon>Mycosphaerellaceae</taxon>
        <taxon>Lecanosticta</taxon>
    </lineage>
</organism>
<protein>
    <recommendedName>
        <fullName evidence="18">NADPH--cytochrome P450 reductase</fullName>
        <ecNumber evidence="18">1.6.2.4</ecNumber>
    </recommendedName>
</protein>
<evidence type="ECO:0000256" key="1">
    <source>
        <dbReference type="ARBA" id="ARBA00001917"/>
    </source>
</evidence>
<dbReference type="InterPro" id="IPR017927">
    <property type="entry name" value="FAD-bd_FR_type"/>
</dbReference>
<evidence type="ECO:0000259" key="20">
    <source>
        <dbReference type="PROSITE" id="PS50902"/>
    </source>
</evidence>
<dbReference type="FunFam" id="3.40.50.80:FF:000001">
    <property type="entry name" value="NADPH--cytochrome P450 reductase 1"/>
    <property type="match status" value="1"/>
</dbReference>
<evidence type="ECO:0000256" key="10">
    <source>
        <dbReference type="ARBA" id="ARBA00022955"/>
    </source>
</evidence>
<dbReference type="EMBL" id="CAVMBE010000014">
    <property type="protein sequence ID" value="CAK3940835.1"/>
    <property type="molecule type" value="Genomic_DNA"/>
</dbReference>
<evidence type="ECO:0000256" key="8">
    <source>
        <dbReference type="ARBA" id="ARBA00022827"/>
    </source>
</evidence>
<evidence type="ECO:0000256" key="5">
    <source>
        <dbReference type="ARBA" id="ARBA00022643"/>
    </source>
</evidence>
<accession>A0AAI9E9I7</accession>
<keyword evidence="3" id="KW-0444">Lipid biosynthesis</keyword>
<dbReference type="GO" id="GO:0010181">
    <property type="term" value="F:FMN binding"/>
    <property type="evidence" value="ECO:0007669"/>
    <property type="project" value="InterPro"/>
</dbReference>
<comment type="subcellular location">
    <subcellularLocation>
        <location evidence="18">Endoplasmic reticulum membrane</location>
    </subcellularLocation>
</comment>
<dbReference type="PIRSF" id="PIRSF000208">
    <property type="entry name" value="P450R"/>
    <property type="match status" value="1"/>
</dbReference>
<proteinExistence type="inferred from homology"/>
<reference evidence="22" key="1">
    <citation type="submission" date="2023-11" db="EMBL/GenBank/DDBJ databases">
        <authorList>
            <person name="Alioto T."/>
            <person name="Alioto T."/>
            <person name="Gomez Garrido J."/>
        </authorList>
    </citation>
    <scope>NUCLEOTIDE SEQUENCE</scope>
</reference>
<dbReference type="Pfam" id="PF00258">
    <property type="entry name" value="Flavodoxin_1"/>
    <property type="match status" value="1"/>
</dbReference>
<dbReference type="Pfam" id="PF00667">
    <property type="entry name" value="FAD_binding_1"/>
    <property type="match status" value="1"/>
</dbReference>
<evidence type="ECO:0000256" key="7">
    <source>
        <dbReference type="ARBA" id="ARBA00022824"/>
    </source>
</evidence>
<dbReference type="Gene3D" id="3.40.50.80">
    <property type="entry name" value="Nucleotide-binding domain of ferredoxin-NADP reductase (FNR) module"/>
    <property type="match status" value="1"/>
</dbReference>